<name>A0A0F9DBW1_9ZZZZ</name>
<comment type="caution">
    <text evidence="1">The sequence shown here is derived from an EMBL/GenBank/DDBJ whole genome shotgun (WGS) entry which is preliminary data.</text>
</comment>
<dbReference type="EMBL" id="LAZR01040147">
    <property type="protein sequence ID" value="KKL15211.1"/>
    <property type="molecule type" value="Genomic_DNA"/>
</dbReference>
<dbReference type="AlphaFoldDB" id="A0A0F9DBW1"/>
<proteinExistence type="predicted"/>
<dbReference type="Gene3D" id="3.30.420.240">
    <property type="match status" value="1"/>
</dbReference>
<protein>
    <submittedName>
        <fullName evidence="1">Uncharacterized protein</fullName>
    </submittedName>
</protein>
<gene>
    <name evidence="1" type="ORF">LCGC14_2507840</name>
</gene>
<organism evidence="1">
    <name type="scientific">marine sediment metagenome</name>
    <dbReference type="NCBI Taxonomy" id="412755"/>
    <lineage>
        <taxon>unclassified sequences</taxon>
        <taxon>metagenomes</taxon>
        <taxon>ecological metagenomes</taxon>
    </lineage>
</organism>
<sequence>MSEMVYAQEYLAQFLDDLKRLFPDELIDKVCTLKRTQARVGKYYLGMDVAGMGEDLSTFEIISKIDEDNYEQVDNITTEKKYTTETSKKAIDLHIQYKFKKLGVD</sequence>
<accession>A0A0F9DBW1</accession>
<evidence type="ECO:0000313" key="1">
    <source>
        <dbReference type="EMBL" id="KKL15211.1"/>
    </source>
</evidence>
<reference evidence="1" key="1">
    <citation type="journal article" date="2015" name="Nature">
        <title>Complex archaea that bridge the gap between prokaryotes and eukaryotes.</title>
        <authorList>
            <person name="Spang A."/>
            <person name="Saw J.H."/>
            <person name="Jorgensen S.L."/>
            <person name="Zaremba-Niedzwiedzka K."/>
            <person name="Martijn J."/>
            <person name="Lind A.E."/>
            <person name="van Eijk R."/>
            <person name="Schleper C."/>
            <person name="Guy L."/>
            <person name="Ettema T.J."/>
        </authorList>
    </citation>
    <scope>NUCLEOTIDE SEQUENCE</scope>
</reference>
<feature type="non-terminal residue" evidence="1">
    <location>
        <position position="105"/>
    </location>
</feature>